<evidence type="ECO:0000259" key="4">
    <source>
        <dbReference type="PROSITE" id="PS50048"/>
    </source>
</evidence>
<organism evidence="5 6">
    <name type="scientific">Pestalotiopsis fici (strain W106-1 / CGMCC3.15140)</name>
    <dbReference type="NCBI Taxonomy" id="1229662"/>
    <lineage>
        <taxon>Eukaryota</taxon>
        <taxon>Fungi</taxon>
        <taxon>Dikarya</taxon>
        <taxon>Ascomycota</taxon>
        <taxon>Pezizomycotina</taxon>
        <taxon>Sordariomycetes</taxon>
        <taxon>Xylariomycetidae</taxon>
        <taxon>Amphisphaeriales</taxon>
        <taxon>Sporocadaceae</taxon>
        <taxon>Pestalotiopsis</taxon>
    </lineage>
</organism>
<reference evidence="6" key="1">
    <citation type="journal article" date="2015" name="BMC Genomics">
        <title>Genomic and transcriptomic analysis of the endophytic fungus Pestalotiopsis fici reveals its lifestyle and high potential for synthesis of natural products.</title>
        <authorList>
            <person name="Wang X."/>
            <person name="Zhang X."/>
            <person name="Liu L."/>
            <person name="Xiang M."/>
            <person name="Wang W."/>
            <person name="Sun X."/>
            <person name="Che Y."/>
            <person name="Guo L."/>
            <person name="Liu G."/>
            <person name="Guo L."/>
            <person name="Wang C."/>
            <person name="Yin W.B."/>
            <person name="Stadler M."/>
            <person name="Zhang X."/>
            <person name="Liu X."/>
        </authorList>
    </citation>
    <scope>NUCLEOTIDE SEQUENCE [LARGE SCALE GENOMIC DNA]</scope>
    <source>
        <strain evidence="6">W106-1 / CGMCC3.15140</strain>
    </source>
</reference>
<evidence type="ECO:0000256" key="2">
    <source>
        <dbReference type="ARBA" id="ARBA00023242"/>
    </source>
</evidence>
<dbReference type="PROSITE" id="PS50048">
    <property type="entry name" value="ZN2_CY6_FUNGAL_2"/>
    <property type="match status" value="1"/>
</dbReference>
<dbReference type="HOGENOM" id="CLU_019313_1_0_1"/>
<evidence type="ECO:0000313" key="5">
    <source>
        <dbReference type="EMBL" id="ETS74083.1"/>
    </source>
</evidence>
<evidence type="ECO:0000256" key="1">
    <source>
        <dbReference type="ARBA" id="ARBA00004123"/>
    </source>
</evidence>
<dbReference type="PANTHER" id="PTHR37534:SF20">
    <property type="entry name" value="PRO1A C6 ZINK-FINGER PROTEIN"/>
    <property type="match status" value="1"/>
</dbReference>
<dbReference type="SMART" id="SM00066">
    <property type="entry name" value="GAL4"/>
    <property type="match status" value="1"/>
</dbReference>
<evidence type="ECO:0000313" key="6">
    <source>
        <dbReference type="Proteomes" id="UP000030651"/>
    </source>
</evidence>
<dbReference type="GeneID" id="19278962"/>
<dbReference type="KEGG" id="pfy:PFICI_13949"/>
<accession>W3WJN2</accession>
<dbReference type="STRING" id="1229662.W3WJN2"/>
<dbReference type="Proteomes" id="UP000030651">
    <property type="component" value="Unassembled WGS sequence"/>
</dbReference>
<dbReference type="Gene3D" id="4.10.240.10">
    <property type="entry name" value="Zn(2)-C6 fungal-type DNA-binding domain"/>
    <property type="match status" value="1"/>
</dbReference>
<dbReference type="PANTHER" id="PTHR37534">
    <property type="entry name" value="TRANSCRIPTIONAL ACTIVATOR PROTEIN UGA3"/>
    <property type="match status" value="1"/>
</dbReference>
<feature type="compositionally biased region" description="Basic and acidic residues" evidence="3">
    <location>
        <begin position="92"/>
        <end position="123"/>
    </location>
</feature>
<dbReference type="InterPro" id="IPR036864">
    <property type="entry name" value="Zn2-C6_fun-type_DNA-bd_sf"/>
</dbReference>
<dbReference type="PROSITE" id="PS00463">
    <property type="entry name" value="ZN2_CY6_FUNGAL_1"/>
    <property type="match status" value="1"/>
</dbReference>
<dbReference type="InterPro" id="IPR001138">
    <property type="entry name" value="Zn2Cys6_DnaBD"/>
</dbReference>
<dbReference type="Pfam" id="PF11951">
    <property type="entry name" value="Fungal_trans_2"/>
    <property type="match status" value="1"/>
</dbReference>
<dbReference type="OrthoDB" id="3251668at2759"/>
<dbReference type="GO" id="GO:0005634">
    <property type="term" value="C:nucleus"/>
    <property type="evidence" value="ECO:0007669"/>
    <property type="project" value="UniProtKB-SubCell"/>
</dbReference>
<feature type="domain" description="Zn(2)-C6 fungal-type" evidence="4">
    <location>
        <begin position="18"/>
        <end position="48"/>
    </location>
</feature>
<keyword evidence="6" id="KW-1185">Reference proteome</keyword>
<dbReference type="InParanoid" id="W3WJN2"/>
<dbReference type="InterPro" id="IPR021858">
    <property type="entry name" value="Fun_TF"/>
</dbReference>
<proteinExistence type="predicted"/>
<protein>
    <recommendedName>
        <fullName evidence="4">Zn(2)-C6 fungal-type domain-containing protein</fullName>
    </recommendedName>
</protein>
<dbReference type="GO" id="GO:0008270">
    <property type="term" value="F:zinc ion binding"/>
    <property type="evidence" value="ECO:0007669"/>
    <property type="project" value="InterPro"/>
</dbReference>
<dbReference type="OMA" id="IMENVWR"/>
<dbReference type="SUPFAM" id="SSF57701">
    <property type="entry name" value="Zn2/Cys6 DNA-binding domain"/>
    <property type="match status" value="1"/>
</dbReference>
<dbReference type="AlphaFoldDB" id="W3WJN2"/>
<feature type="region of interest" description="Disordered" evidence="3">
    <location>
        <begin position="76"/>
        <end position="123"/>
    </location>
</feature>
<dbReference type="EMBL" id="KI912120">
    <property type="protein sequence ID" value="ETS74083.1"/>
    <property type="molecule type" value="Genomic_DNA"/>
</dbReference>
<dbReference type="eggNOG" id="ENOG502RX7Y">
    <property type="taxonomic scope" value="Eukaryota"/>
</dbReference>
<dbReference type="CDD" id="cd00067">
    <property type="entry name" value="GAL4"/>
    <property type="match status" value="1"/>
</dbReference>
<comment type="subcellular location">
    <subcellularLocation>
        <location evidence="1">Nucleus</location>
    </subcellularLocation>
</comment>
<gene>
    <name evidence="5" type="ORF">PFICI_13949</name>
</gene>
<dbReference type="GO" id="GO:0000981">
    <property type="term" value="F:DNA-binding transcription factor activity, RNA polymerase II-specific"/>
    <property type="evidence" value="ECO:0007669"/>
    <property type="project" value="InterPro"/>
</dbReference>
<dbReference type="RefSeq" id="XP_007840721.1">
    <property type="nucleotide sequence ID" value="XM_007842530.1"/>
</dbReference>
<dbReference type="Pfam" id="PF00172">
    <property type="entry name" value="Zn_clus"/>
    <property type="match status" value="1"/>
</dbReference>
<keyword evidence="2" id="KW-0539">Nucleus</keyword>
<name>W3WJN2_PESFW</name>
<sequence length="592" mass="66251">MEVHAFYGTQNNVRSFSGCWTCRLRRKKCDEKHPVCGTCTTLEITCHYSYDKPEWMDGGKRQEQMAERLKREVKEKARWRRGERPVQLPEEPADHDTPKTLPERRRENAAAARRDGTPGTREDVLLESETCGAGCKSARKDTREHTEVGPSDALLLTFYIEQVLPFLFPFYRPSLLQGGKSWILEMVLTSPVVRQATLCQSSYFFALAQTTGCYVPCNKVLGQTQDAFEVLRRALEVMRGPGDISDHIYGSVRVLASIMQVQRFELAVLSFENCQTHLNAALALFKQLLGTVDGAEPGRSGIDFNTLMTRLGPSSWIANSLNINVPSAEQSALGFSAALLIFDDIVASTSRQEPPKLYDMLDSLLGDEDGLDAPIDLEAVIGCQNLVLLQIAKIASLDSWKQHCKRAGTLDHLELERNADVIENTLRTRLMYLDEQSTTPQEKEENLLDIFAESYCFKAHAHARQNSLVTRVWAHAALIYLSVVRYGWQPNMAVVRNSVDGIIEALTSQITSPALLRSMAWPFCVAGCMATSAQEDQLRVLVNTLQPPSVFGTVHKARDIMESVWKKRDAPDSENIDFAACFKSQGDLVLLV</sequence>
<evidence type="ECO:0000256" key="3">
    <source>
        <dbReference type="SAM" id="MobiDB-lite"/>
    </source>
</evidence>